<sequence length="49" mass="5599">MPEKERKQENKPITPEIEHPHIKEFDHSTSHPDNPTVTNGEIGRKPGQS</sequence>
<evidence type="ECO:0000256" key="1">
    <source>
        <dbReference type="SAM" id="MobiDB-lite"/>
    </source>
</evidence>
<dbReference type="EMBL" id="JAUSUQ010000005">
    <property type="protein sequence ID" value="MDQ0338927.1"/>
    <property type="molecule type" value="Genomic_DNA"/>
</dbReference>
<protein>
    <submittedName>
        <fullName evidence="2">Uncharacterized protein</fullName>
    </submittedName>
</protein>
<name>A0ABU0CV69_9BACI</name>
<feature type="region of interest" description="Disordered" evidence="1">
    <location>
        <begin position="1"/>
        <end position="49"/>
    </location>
</feature>
<evidence type="ECO:0000313" key="3">
    <source>
        <dbReference type="Proteomes" id="UP001232445"/>
    </source>
</evidence>
<dbReference type="RefSeq" id="WP_307338080.1">
    <property type="nucleotide sequence ID" value="NZ_JAUSUQ010000005.1"/>
</dbReference>
<accession>A0ABU0CV69</accession>
<keyword evidence="3" id="KW-1185">Reference proteome</keyword>
<gene>
    <name evidence="2" type="ORF">J2S00_001713</name>
</gene>
<feature type="compositionally biased region" description="Basic and acidic residues" evidence="1">
    <location>
        <begin position="1"/>
        <end position="30"/>
    </location>
</feature>
<dbReference type="Proteomes" id="UP001232445">
    <property type="component" value="Unassembled WGS sequence"/>
</dbReference>
<comment type="caution">
    <text evidence="2">The sequence shown here is derived from an EMBL/GenBank/DDBJ whole genome shotgun (WGS) entry which is preliminary data.</text>
</comment>
<reference evidence="2 3" key="1">
    <citation type="submission" date="2023-07" db="EMBL/GenBank/DDBJ databases">
        <title>Genomic Encyclopedia of Type Strains, Phase IV (KMG-IV): sequencing the most valuable type-strain genomes for metagenomic binning, comparative biology and taxonomic classification.</title>
        <authorList>
            <person name="Goeker M."/>
        </authorList>
    </citation>
    <scope>NUCLEOTIDE SEQUENCE [LARGE SCALE GENOMIC DNA]</scope>
    <source>
        <strain evidence="2 3">DSM 17740</strain>
    </source>
</reference>
<proteinExistence type="predicted"/>
<evidence type="ECO:0000313" key="2">
    <source>
        <dbReference type="EMBL" id="MDQ0338927.1"/>
    </source>
</evidence>
<organism evidence="2 3">
    <name type="scientific">Caldalkalibacillus uzonensis</name>
    <dbReference type="NCBI Taxonomy" id="353224"/>
    <lineage>
        <taxon>Bacteria</taxon>
        <taxon>Bacillati</taxon>
        <taxon>Bacillota</taxon>
        <taxon>Bacilli</taxon>
        <taxon>Bacillales</taxon>
        <taxon>Bacillaceae</taxon>
        <taxon>Caldalkalibacillus</taxon>
    </lineage>
</organism>